<dbReference type="EMBL" id="LFKP01000003">
    <property type="protein sequence ID" value="OHV98050.1"/>
    <property type="molecule type" value="Genomic_DNA"/>
</dbReference>
<dbReference type="GO" id="GO:0006152">
    <property type="term" value="P:purine nucleoside catabolic process"/>
    <property type="evidence" value="ECO:0007669"/>
    <property type="project" value="TreeGrafter"/>
</dbReference>
<dbReference type="Pfam" id="PF01156">
    <property type="entry name" value="IU_nuc_hydro"/>
    <property type="match status" value="1"/>
</dbReference>
<keyword evidence="2" id="KW-0326">Glycosidase</keyword>
<dbReference type="Gene3D" id="3.90.245.10">
    <property type="entry name" value="Ribonucleoside hydrolase-like"/>
    <property type="match status" value="1"/>
</dbReference>
<dbReference type="GO" id="GO:0005829">
    <property type="term" value="C:cytosol"/>
    <property type="evidence" value="ECO:0007669"/>
    <property type="project" value="TreeGrafter"/>
</dbReference>
<dbReference type="PANTHER" id="PTHR12304:SF4">
    <property type="entry name" value="URIDINE NUCLEOSIDASE"/>
    <property type="match status" value="1"/>
</dbReference>
<dbReference type="InterPro" id="IPR023186">
    <property type="entry name" value="IUNH"/>
</dbReference>
<dbReference type="PANTHER" id="PTHR12304">
    <property type="entry name" value="INOSINE-URIDINE PREFERRING NUCLEOSIDE HYDROLASE"/>
    <property type="match status" value="1"/>
</dbReference>
<dbReference type="AlphaFoldDB" id="A0A1S1UC82"/>
<gene>
    <name evidence="4" type="ORF">AKG95_01930</name>
</gene>
<evidence type="ECO:0000256" key="1">
    <source>
        <dbReference type="ARBA" id="ARBA00022801"/>
    </source>
</evidence>
<proteinExistence type="predicted"/>
<reference evidence="4 5" key="1">
    <citation type="submission" date="2015-06" db="EMBL/GenBank/DDBJ databases">
        <title>Draft genome sequencing of a biphenyl-degrading bacterium, Janthinobacterium lividum MEG1.</title>
        <authorList>
            <person name="Shimodaira J."/>
            <person name="Hatta T."/>
        </authorList>
    </citation>
    <scope>NUCLEOTIDE SEQUENCE [LARGE SCALE GENOMIC DNA]</scope>
    <source>
        <strain evidence="4 5">MEG1</strain>
    </source>
</reference>
<protein>
    <submittedName>
        <fullName evidence="4">Nucleoside hydrolase</fullName>
    </submittedName>
</protein>
<evidence type="ECO:0000313" key="4">
    <source>
        <dbReference type="EMBL" id="OHV98050.1"/>
    </source>
</evidence>
<dbReference type="InterPro" id="IPR036452">
    <property type="entry name" value="Ribo_hydro-like"/>
</dbReference>
<organism evidence="4 5">
    <name type="scientific">Janthinobacterium lividum</name>
    <dbReference type="NCBI Taxonomy" id="29581"/>
    <lineage>
        <taxon>Bacteria</taxon>
        <taxon>Pseudomonadati</taxon>
        <taxon>Pseudomonadota</taxon>
        <taxon>Betaproteobacteria</taxon>
        <taxon>Burkholderiales</taxon>
        <taxon>Oxalobacteraceae</taxon>
        <taxon>Janthinobacterium</taxon>
    </lineage>
</organism>
<comment type="caution">
    <text evidence="4">The sequence shown here is derived from an EMBL/GenBank/DDBJ whole genome shotgun (WGS) entry which is preliminary data.</text>
</comment>
<dbReference type="RefSeq" id="WP_242428249.1">
    <property type="nucleotide sequence ID" value="NZ_LFKP01000003.1"/>
</dbReference>
<dbReference type="GO" id="GO:0008477">
    <property type="term" value="F:purine nucleosidase activity"/>
    <property type="evidence" value="ECO:0007669"/>
    <property type="project" value="TreeGrafter"/>
</dbReference>
<name>A0A1S1UC82_9BURK</name>
<dbReference type="InterPro" id="IPR001910">
    <property type="entry name" value="Inosine/uridine_hydrolase_dom"/>
</dbReference>
<keyword evidence="1 4" id="KW-0378">Hydrolase</keyword>
<evidence type="ECO:0000256" key="2">
    <source>
        <dbReference type="ARBA" id="ARBA00023295"/>
    </source>
</evidence>
<sequence length="314" mass="33631">MTQALKKIWLDTDPGFDDWLTMLLLGSNPDIEWLGVSVVAGNAPVDITYDNALRIKAHDGLTVPIYRGCEQPLAGVIETAQRILGDSGMPTTGEILPPGAASDAAGHAVDALIAAVRAHPGQITIMAIAPMTNIATALAKAPDIAEKIVEIILMGGSTDQGNHTAAAEFNIYADPEAAAQVFRSGIALRMFGLNLCRQLLVTKLEVQQLRAIGTPRAQRLAGYLEAYVRIRSADGSVPMPMYDPVVALYLEAPQLFQFQSAHVAIELTGELTRGMTVCEFRVPRRAAINTQVAMLADGPAAIERLMRRLAAILV</sequence>
<evidence type="ECO:0000313" key="5">
    <source>
        <dbReference type="Proteomes" id="UP000179840"/>
    </source>
</evidence>
<feature type="domain" description="Inosine/uridine-preferring nucleoside hydrolase" evidence="3">
    <location>
        <begin position="8"/>
        <end position="300"/>
    </location>
</feature>
<dbReference type="SUPFAM" id="SSF53590">
    <property type="entry name" value="Nucleoside hydrolase"/>
    <property type="match status" value="1"/>
</dbReference>
<evidence type="ECO:0000259" key="3">
    <source>
        <dbReference type="Pfam" id="PF01156"/>
    </source>
</evidence>
<dbReference type="Proteomes" id="UP000179840">
    <property type="component" value="Unassembled WGS sequence"/>
</dbReference>
<accession>A0A1S1UC82</accession>